<keyword evidence="1" id="KW-1133">Transmembrane helix</keyword>
<reference evidence="3" key="1">
    <citation type="submission" date="2019-04" db="EMBL/GenBank/DDBJ databases">
        <title>Complete genome sequence of Sphingomonas sp. W1-2-3.</title>
        <authorList>
            <person name="Im W.T."/>
        </authorList>
    </citation>
    <scope>NUCLEOTIDE SEQUENCE [LARGE SCALE GENOMIC DNA]</scope>
    <source>
        <strain evidence="3">W1-2-3</strain>
    </source>
</reference>
<feature type="transmembrane region" description="Helical" evidence="1">
    <location>
        <begin position="42"/>
        <end position="62"/>
    </location>
</feature>
<organism evidence="2 3">
    <name type="scientific">Hankyongella ginsenosidimutans</name>
    <dbReference type="NCBI Taxonomy" id="1763828"/>
    <lineage>
        <taxon>Bacteria</taxon>
        <taxon>Pseudomonadati</taxon>
        <taxon>Pseudomonadota</taxon>
        <taxon>Alphaproteobacteria</taxon>
        <taxon>Sphingomonadales</taxon>
        <taxon>Sphingomonadaceae</taxon>
        <taxon>Hankyongella</taxon>
    </lineage>
</organism>
<dbReference type="Pfam" id="PF11003">
    <property type="entry name" value="DUF2842"/>
    <property type="match status" value="1"/>
</dbReference>
<dbReference type="AlphaFoldDB" id="A0A4D7CAC0"/>
<protein>
    <submittedName>
        <fullName evidence="2">DUF2842 domain-containing protein</fullName>
    </submittedName>
</protein>
<dbReference type="RefSeq" id="WP_222873143.1">
    <property type="nucleotide sequence ID" value="NZ_CP039704.1"/>
</dbReference>
<gene>
    <name evidence="2" type="ORF">E6W36_14485</name>
</gene>
<sequence length="73" mass="8409">MTTPKWRKPLGILLIFLFITGYALAAGLFLAQFTDAPVLVQLLFYAAAGIAWIWAVRPLMVWTETGRWRWRRG</sequence>
<dbReference type="Proteomes" id="UP000298714">
    <property type="component" value="Chromosome"/>
</dbReference>
<dbReference type="InterPro" id="IPR021265">
    <property type="entry name" value="DUF2842"/>
</dbReference>
<dbReference type="EMBL" id="CP039704">
    <property type="protein sequence ID" value="QCI80277.1"/>
    <property type="molecule type" value="Genomic_DNA"/>
</dbReference>
<evidence type="ECO:0000256" key="1">
    <source>
        <dbReference type="SAM" id="Phobius"/>
    </source>
</evidence>
<feature type="transmembrane region" description="Helical" evidence="1">
    <location>
        <begin position="12"/>
        <end position="30"/>
    </location>
</feature>
<keyword evidence="3" id="KW-1185">Reference proteome</keyword>
<dbReference type="KEGG" id="hgn:E6W36_14485"/>
<keyword evidence="1" id="KW-0472">Membrane</keyword>
<name>A0A4D7CAC0_9SPHN</name>
<evidence type="ECO:0000313" key="2">
    <source>
        <dbReference type="EMBL" id="QCI80277.1"/>
    </source>
</evidence>
<evidence type="ECO:0000313" key="3">
    <source>
        <dbReference type="Proteomes" id="UP000298714"/>
    </source>
</evidence>
<accession>A0A4D7CAC0</accession>
<keyword evidence="1" id="KW-0812">Transmembrane</keyword>
<proteinExistence type="predicted"/>